<keyword evidence="3" id="KW-1185">Reference proteome</keyword>
<proteinExistence type="predicted"/>
<sequence>MLQELRERAALVALLQRPGAKWQDIALDVLGTGSAVTVLERELRPQDALFPETDPVVSAVARAAESLAAWEVAGIGIHACFDNDYPSQLRSIHQMPPLLFSRGALIEDPRDSRRGHTAGERAGSSDRVHRGERTGPAQGDRGQRPRQGH</sequence>
<accession>A0A7W9IJ50</accession>
<comment type="caution">
    <text evidence="2">The sequence shown here is derived from an EMBL/GenBank/DDBJ whole genome shotgun (WGS) entry which is preliminary data.</text>
</comment>
<feature type="compositionally biased region" description="Basic and acidic residues" evidence="1">
    <location>
        <begin position="105"/>
        <end position="133"/>
    </location>
</feature>
<dbReference type="Gene3D" id="3.40.50.450">
    <property type="match status" value="1"/>
</dbReference>
<protein>
    <submittedName>
        <fullName evidence="2">Putative Rossmann fold nucleotide-binding protein DprA/Smf involved in DNA uptake</fullName>
    </submittedName>
</protein>
<dbReference type="Proteomes" id="UP000540685">
    <property type="component" value="Unassembled WGS sequence"/>
</dbReference>
<evidence type="ECO:0000256" key="1">
    <source>
        <dbReference type="SAM" id="MobiDB-lite"/>
    </source>
</evidence>
<reference evidence="2 3" key="1">
    <citation type="submission" date="2020-08" db="EMBL/GenBank/DDBJ databases">
        <title>Sequencing the genomes of 1000 actinobacteria strains.</title>
        <authorList>
            <person name="Klenk H.-P."/>
        </authorList>
    </citation>
    <scope>NUCLEOTIDE SEQUENCE [LARGE SCALE GENOMIC DNA]</scope>
    <source>
        <strain evidence="2 3">DSM 46887</strain>
    </source>
</reference>
<gene>
    <name evidence="2" type="ORF">F4562_004734</name>
</gene>
<organism evidence="2 3">
    <name type="scientific">Streptosporangium becharense</name>
    <dbReference type="NCBI Taxonomy" id="1816182"/>
    <lineage>
        <taxon>Bacteria</taxon>
        <taxon>Bacillati</taxon>
        <taxon>Actinomycetota</taxon>
        <taxon>Actinomycetes</taxon>
        <taxon>Streptosporangiales</taxon>
        <taxon>Streptosporangiaceae</taxon>
        <taxon>Streptosporangium</taxon>
    </lineage>
</organism>
<feature type="region of interest" description="Disordered" evidence="1">
    <location>
        <begin position="103"/>
        <end position="149"/>
    </location>
</feature>
<evidence type="ECO:0000313" key="3">
    <source>
        <dbReference type="Proteomes" id="UP000540685"/>
    </source>
</evidence>
<evidence type="ECO:0000313" key="2">
    <source>
        <dbReference type="EMBL" id="MBB5821672.1"/>
    </source>
</evidence>
<dbReference type="EMBL" id="JACHMP010000001">
    <property type="protein sequence ID" value="MBB5821672.1"/>
    <property type="molecule type" value="Genomic_DNA"/>
</dbReference>
<dbReference type="AlphaFoldDB" id="A0A7W9IJ50"/>
<dbReference type="RefSeq" id="WP_221206895.1">
    <property type="nucleotide sequence ID" value="NZ_JACHMP010000001.1"/>
</dbReference>
<name>A0A7W9IJ50_9ACTN</name>